<dbReference type="KEGG" id="slk:SLUN_02735"/>
<name>A0A2R4SWP1_9ACTN</name>
<dbReference type="EMBL" id="CP026304">
    <property type="protein sequence ID" value="AVZ71301.1"/>
    <property type="molecule type" value="Genomic_DNA"/>
</dbReference>
<protein>
    <submittedName>
        <fullName evidence="1">DUF1876 domain-containing protein</fullName>
    </submittedName>
</protein>
<evidence type="ECO:0000313" key="1">
    <source>
        <dbReference type="EMBL" id="AVZ71301.1"/>
    </source>
</evidence>
<dbReference type="Gene3D" id="3.30.160.240">
    <property type="entry name" value="Rv1738"/>
    <property type="match status" value="1"/>
</dbReference>
<dbReference type="InterPro" id="IPR038070">
    <property type="entry name" value="Rv2632c-like_sf"/>
</dbReference>
<evidence type="ECO:0000313" key="2">
    <source>
        <dbReference type="Proteomes" id="UP000244201"/>
    </source>
</evidence>
<dbReference type="OrthoDB" id="4828144at2"/>
<proteinExistence type="predicted"/>
<accession>A0A2R4SWP1</accession>
<organism evidence="1 2">
    <name type="scientific">Streptomyces lunaelactis</name>
    <dbReference type="NCBI Taxonomy" id="1535768"/>
    <lineage>
        <taxon>Bacteria</taxon>
        <taxon>Bacillati</taxon>
        <taxon>Actinomycetota</taxon>
        <taxon>Actinomycetes</taxon>
        <taxon>Kitasatosporales</taxon>
        <taxon>Streptomycetaceae</taxon>
        <taxon>Streptomyces</taxon>
    </lineage>
</organism>
<sequence length="97" mass="10284">MTRTLEWKVRLFLSEEEGTTRAQAVLDTGTATLTGQGVARCNPEDVDVPAIGDELAASRAMRDIAGQLMRVADHDLEAVGAGSGIGHMAPPYGWSDT</sequence>
<dbReference type="AlphaFoldDB" id="A0A2R4SWP1"/>
<dbReference type="GeneID" id="55654190"/>
<dbReference type="InterPro" id="IPR015057">
    <property type="entry name" value="Rv2632c-like"/>
</dbReference>
<dbReference type="SUPFAM" id="SSF143212">
    <property type="entry name" value="Rv2632c-like"/>
    <property type="match status" value="1"/>
</dbReference>
<gene>
    <name evidence="1" type="ORF">SLUN_02735</name>
</gene>
<dbReference type="Pfam" id="PF08962">
    <property type="entry name" value="Rv2632c-like"/>
    <property type="match status" value="1"/>
</dbReference>
<dbReference type="Proteomes" id="UP000244201">
    <property type="component" value="Chromosome"/>
</dbReference>
<keyword evidence="2" id="KW-1185">Reference proteome</keyword>
<reference evidence="1 2" key="1">
    <citation type="submission" date="2018-01" db="EMBL/GenBank/DDBJ databases">
        <title>Complete genome sequence of Streptomyces lunaelactis MM109T, a Ferroverdin A producer isolated from cave moonmilk deposits.</title>
        <authorList>
            <person name="Naome A."/>
            <person name="Martinet L."/>
            <person name="Maciejewska M."/>
            <person name="Anderssen S."/>
            <person name="Adam D."/>
            <person name="Tenconi E."/>
            <person name="Deflandre B."/>
            <person name="Arguelles-Arias A."/>
            <person name="Calusinska M."/>
            <person name="Copieters W."/>
            <person name="Karim L."/>
            <person name="Hanikenne M."/>
            <person name="Baurain D."/>
            <person name="van Wezel G."/>
            <person name="Smargiasso N."/>
            <person name="de Pauw E."/>
            <person name="Delfosse P."/>
            <person name="Rigali S."/>
        </authorList>
    </citation>
    <scope>NUCLEOTIDE SEQUENCE [LARGE SCALE GENOMIC DNA]</scope>
    <source>
        <strain evidence="1 2">MM109</strain>
    </source>
</reference>
<dbReference type="RefSeq" id="WP_108146993.1">
    <property type="nucleotide sequence ID" value="NZ_CP026304.1"/>
</dbReference>